<dbReference type="RefSeq" id="WP_079653713.1">
    <property type="nucleotide sequence ID" value="NZ_LT670846.1"/>
</dbReference>
<proteinExistence type="predicted"/>
<protein>
    <submittedName>
        <fullName evidence="2">Potassium/proton antiporter regulatory subunit, CPA2 family</fullName>
    </submittedName>
</protein>
<evidence type="ECO:0000313" key="3">
    <source>
        <dbReference type="Proteomes" id="UP000189810"/>
    </source>
</evidence>
<dbReference type="PROSITE" id="PS51202">
    <property type="entry name" value="RCK_C"/>
    <property type="match status" value="1"/>
</dbReference>
<dbReference type="InterPro" id="IPR026278">
    <property type="entry name" value="KhtT"/>
</dbReference>
<dbReference type="GO" id="GO:0008324">
    <property type="term" value="F:monoatomic cation transmembrane transporter activity"/>
    <property type="evidence" value="ECO:0007669"/>
    <property type="project" value="InterPro"/>
</dbReference>
<dbReference type="SUPFAM" id="SSF116726">
    <property type="entry name" value="TrkA C-terminal domain-like"/>
    <property type="match status" value="1"/>
</dbReference>
<dbReference type="PANTHER" id="PTHR30445:SF8">
    <property type="entry name" value="K(+)_H(+) ANTIPORTER SUBUNIT KHTT"/>
    <property type="match status" value="1"/>
</dbReference>
<accession>A0A1M6R8H1</accession>
<dbReference type="Gene3D" id="3.30.70.1450">
    <property type="entry name" value="Regulator of K+ conductance, C-terminal domain"/>
    <property type="match status" value="1"/>
</dbReference>
<dbReference type="PANTHER" id="PTHR30445">
    <property type="entry name" value="K(+)_H(+) ANTIPORTER SUBUNIT KHTT"/>
    <property type="match status" value="1"/>
</dbReference>
<dbReference type="InterPro" id="IPR006037">
    <property type="entry name" value="RCK_C"/>
</dbReference>
<dbReference type="PIRSF" id="PIRSF005028">
    <property type="entry name" value="KhtT"/>
    <property type="match status" value="1"/>
</dbReference>
<dbReference type="AlphaFoldDB" id="A0A1M6R8H1"/>
<gene>
    <name evidence="2" type="ORF">SAMN05444391_0550</name>
</gene>
<reference evidence="2 3" key="1">
    <citation type="submission" date="2016-11" db="EMBL/GenBank/DDBJ databases">
        <authorList>
            <person name="Jaros S."/>
            <person name="Januszkiewicz K."/>
            <person name="Wedrychowicz H."/>
        </authorList>
    </citation>
    <scope>NUCLEOTIDE SEQUENCE [LARGE SCALE GENOMIC DNA]</scope>
    <source>
        <strain evidence="2 3">DSM 19557</strain>
    </source>
</reference>
<dbReference type="EMBL" id="LT670846">
    <property type="protein sequence ID" value="SHK28726.1"/>
    <property type="molecule type" value="Genomic_DNA"/>
</dbReference>
<dbReference type="Pfam" id="PF02080">
    <property type="entry name" value="TrkA_C"/>
    <property type="match status" value="1"/>
</dbReference>
<evidence type="ECO:0000259" key="1">
    <source>
        <dbReference type="PROSITE" id="PS51202"/>
    </source>
</evidence>
<dbReference type="OrthoDB" id="67547at2"/>
<dbReference type="STRING" id="381751.SAMN05444391_0550"/>
<dbReference type="Pfam" id="PF25991">
    <property type="entry name" value="KhtT_N"/>
    <property type="match status" value="1"/>
</dbReference>
<feature type="domain" description="RCK C-terminal" evidence="1">
    <location>
        <begin position="73"/>
        <end position="158"/>
    </location>
</feature>
<organism evidence="2 3">
    <name type="scientific">Thermocrinis minervae</name>
    <dbReference type="NCBI Taxonomy" id="381751"/>
    <lineage>
        <taxon>Bacteria</taxon>
        <taxon>Pseudomonadati</taxon>
        <taxon>Aquificota</taxon>
        <taxon>Aquificia</taxon>
        <taxon>Aquificales</taxon>
        <taxon>Aquificaceae</taxon>
        <taxon>Thermocrinis</taxon>
    </lineage>
</organism>
<dbReference type="InterPro" id="IPR050144">
    <property type="entry name" value="AAE_transporter"/>
</dbReference>
<dbReference type="InterPro" id="IPR036721">
    <property type="entry name" value="RCK_C_sf"/>
</dbReference>
<keyword evidence="3" id="KW-1185">Reference proteome</keyword>
<dbReference type="GO" id="GO:0006813">
    <property type="term" value="P:potassium ion transport"/>
    <property type="evidence" value="ECO:0007669"/>
    <property type="project" value="InterPro"/>
</dbReference>
<name>A0A1M6R8H1_9AQUI</name>
<sequence>MKIKETDLPGVGKKYSIELKNKRSLVLVIYHTGKRELFIMEEEEPLCFFELTDEEAKELGFLIAGALYEPVRTERMEMILKQMVMEWIRVGKNSNLVGKTIAELQIRSKTGASVIAISRDDQFIPTPDPYKEIIKEGDLLIVVGTRQQINNFLELCGHCEI</sequence>
<dbReference type="InterPro" id="IPR058776">
    <property type="entry name" value="KhtT-like_N"/>
</dbReference>
<dbReference type="Proteomes" id="UP000189810">
    <property type="component" value="Chromosome I"/>
</dbReference>
<evidence type="ECO:0000313" key="2">
    <source>
        <dbReference type="EMBL" id="SHK28726.1"/>
    </source>
</evidence>